<dbReference type="OrthoDB" id="9789361at2"/>
<dbReference type="PANTHER" id="PTHR35579:SF3">
    <property type="entry name" value="CRISPR SYSTEM CMS ENDORIBONUCLEASE CSM3"/>
    <property type="match status" value="1"/>
</dbReference>
<dbReference type="PANTHER" id="PTHR35579">
    <property type="entry name" value="CRISPR SYSTEM CMS ENDORIBONUCLEASE CSM3"/>
    <property type="match status" value="1"/>
</dbReference>
<dbReference type="RefSeq" id="WP_075765801.1">
    <property type="nucleotide sequence ID" value="NZ_MJIL01000084.1"/>
</dbReference>
<dbReference type="EMBL" id="MJIL01000084">
    <property type="protein sequence ID" value="OLQ74323.1"/>
    <property type="molecule type" value="Genomic_DNA"/>
</dbReference>
<accession>A0A1Q9GIN4</accession>
<feature type="domain" description="CRISPR type III-associated protein" evidence="2">
    <location>
        <begin position="280"/>
        <end position="461"/>
    </location>
</feature>
<feature type="domain" description="CRISPR type III-associated protein" evidence="2">
    <location>
        <begin position="11"/>
        <end position="189"/>
    </location>
</feature>
<dbReference type="InterPro" id="IPR052216">
    <property type="entry name" value="CRISPR_Csm3_endoribonuclease"/>
</dbReference>
<dbReference type="Proteomes" id="UP000186905">
    <property type="component" value="Unassembled WGS sequence"/>
</dbReference>
<sequence>MSKVHHYRVVIETQSPMAINTGGRETGFDAQLARDANGLPYIPATAVAGVWSHLVESRLGKDVRKLWFGSTEVSSVLTITNGLIHDSTNCPVTGLRSQQSLTTDPLLALMTQERPLHRERVRINDRGVAADTGKFDQLLLPKGVRFSLSIDWHDNAAKELQVQWPELLACWGDRRFALGANTRNGLGQIRVVACEYTQADLSTGPQSGRLLQDARKLDKVPTTLDASWPTDDDGLLFASLPLKALDNWRCGAGSVLLGEENAEVDILTYSEAAVNWSNNVGKLGDAEPVLCGSSIKGMLAHRIAYHYRRHSGDWAEQKDQVIEQAWQQEATRYAPGEAEAHKANFIHQQWELAPQELSAIFGLADEEHDNSLAGKLFVDDCPVSFQHTVIRQHNSIDRFTGGVRQGALFNEQLLYQPEFTLKLWVAPDNAVSPALSQAIIDTLDDLKHGLLPLGAGSGRGASLVEHHQEQPWLVNESTLNVVAVAEEAGQ</sequence>
<reference evidence="3 4" key="1">
    <citation type="submission" date="2016-09" db="EMBL/GenBank/DDBJ databases">
        <title>Photobacterium proteolyticum sp. nov. a protease producing bacterium isolated from ocean sediments of Laizhou Bay.</title>
        <authorList>
            <person name="Li Y."/>
        </authorList>
    </citation>
    <scope>NUCLEOTIDE SEQUENCE [LARGE SCALE GENOMIC DNA]</scope>
    <source>
        <strain evidence="3 4">13-12</strain>
    </source>
</reference>
<dbReference type="InterPro" id="IPR005537">
    <property type="entry name" value="RAMP_III_fam"/>
</dbReference>
<evidence type="ECO:0000313" key="4">
    <source>
        <dbReference type="Proteomes" id="UP000186905"/>
    </source>
</evidence>
<keyword evidence="4" id="KW-1185">Reference proteome</keyword>
<dbReference type="GO" id="GO:0051607">
    <property type="term" value="P:defense response to virus"/>
    <property type="evidence" value="ECO:0007669"/>
    <property type="project" value="UniProtKB-KW"/>
</dbReference>
<evidence type="ECO:0000256" key="1">
    <source>
        <dbReference type="ARBA" id="ARBA00023118"/>
    </source>
</evidence>
<name>A0A1Q9GIN4_9GAMM</name>
<evidence type="ECO:0000259" key="2">
    <source>
        <dbReference type="Pfam" id="PF03787"/>
    </source>
</evidence>
<protein>
    <recommendedName>
        <fullName evidence="2">CRISPR type III-associated protein domain-containing protein</fullName>
    </recommendedName>
</protein>
<proteinExistence type="predicted"/>
<dbReference type="Pfam" id="PF03787">
    <property type="entry name" value="RAMPs"/>
    <property type="match status" value="2"/>
</dbReference>
<dbReference type="AlphaFoldDB" id="A0A1Q9GIN4"/>
<organism evidence="3 4">
    <name type="scientific">Photobacterium proteolyticum</name>
    <dbReference type="NCBI Taxonomy" id="1903952"/>
    <lineage>
        <taxon>Bacteria</taxon>
        <taxon>Pseudomonadati</taxon>
        <taxon>Pseudomonadota</taxon>
        <taxon>Gammaproteobacteria</taxon>
        <taxon>Vibrionales</taxon>
        <taxon>Vibrionaceae</taxon>
        <taxon>Photobacterium</taxon>
    </lineage>
</organism>
<dbReference type="STRING" id="1903952.BIT28_09090"/>
<gene>
    <name evidence="3" type="ORF">BIT28_09090</name>
</gene>
<keyword evidence="1" id="KW-0051">Antiviral defense</keyword>
<dbReference type="CDD" id="cd09726">
    <property type="entry name" value="RAMP_I_III"/>
    <property type="match status" value="1"/>
</dbReference>
<comment type="caution">
    <text evidence="3">The sequence shown here is derived from an EMBL/GenBank/DDBJ whole genome shotgun (WGS) entry which is preliminary data.</text>
</comment>
<evidence type="ECO:0000313" key="3">
    <source>
        <dbReference type="EMBL" id="OLQ74323.1"/>
    </source>
</evidence>